<protein>
    <recommendedName>
        <fullName evidence="2">HTH LytTR-type domain-containing protein</fullName>
    </recommendedName>
</protein>
<dbReference type="AlphaFoldDB" id="A0A328BJG6"/>
<evidence type="ECO:0000259" key="2">
    <source>
        <dbReference type="PROSITE" id="PS50930"/>
    </source>
</evidence>
<feature type="transmembrane region" description="Helical" evidence="1">
    <location>
        <begin position="29"/>
        <end position="50"/>
    </location>
</feature>
<feature type="domain" description="HTH LytTR-type" evidence="2">
    <location>
        <begin position="166"/>
        <end position="265"/>
    </location>
</feature>
<keyword evidence="1" id="KW-0812">Transmembrane</keyword>
<keyword evidence="1" id="KW-0472">Membrane</keyword>
<organism evidence="3 4">
    <name type="scientific">Phenylobacterium kunshanense</name>
    <dbReference type="NCBI Taxonomy" id="1445034"/>
    <lineage>
        <taxon>Bacteria</taxon>
        <taxon>Pseudomonadati</taxon>
        <taxon>Pseudomonadota</taxon>
        <taxon>Alphaproteobacteria</taxon>
        <taxon>Caulobacterales</taxon>
        <taxon>Caulobacteraceae</taxon>
        <taxon>Phenylobacterium</taxon>
    </lineage>
</organism>
<gene>
    <name evidence="3" type="ORF">DJ019_05985</name>
</gene>
<dbReference type="PROSITE" id="PS50930">
    <property type="entry name" value="HTH_LYTTR"/>
    <property type="match status" value="1"/>
</dbReference>
<keyword evidence="4" id="KW-1185">Reference proteome</keyword>
<comment type="caution">
    <text evidence="3">The sequence shown here is derived from an EMBL/GenBank/DDBJ whole genome shotgun (WGS) entry which is preliminary data.</text>
</comment>
<feature type="transmembrane region" description="Helical" evidence="1">
    <location>
        <begin position="87"/>
        <end position="107"/>
    </location>
</feature>
<keyword evidence="1" id="KW-1133">Transmembrane helix</keyword>
<dbReference type="EMBL" id="QFYS01000002">
    <property type="protein sequence ID" value="RAK67460.1"/>
    <property type="molecule type" value="Genomic_DNA"/>
</dbReference>
<dbReference type="InterPro" id="IPR007492">
    <property type="entry name" value="LytTR_DNA-bd_dom"/>
</dbReference>
<dbReference type="RefSeq" id="WP_111275071.1">
    <property type="nucleotide sequence ID" value="NZ_QFYS01000002.1"/>
</dbReference>
<name>A0A328BJG6_9CAUL</name>
<evidence type="ECO:0000313" key="3">
    <source>
        <dbReference type="EMBL" id="RAK67460.1"/>
    </source>
</evidence>
<feature type="transmembrane region" description="Helical" evidence="1">
    <location>
        <begin position="56"/>
        <end position="75"/>
    </location>
</feature>
<dbReference type="Pfam" id="PF04397">
    <property type="entry name" value="LytTR"/>
    <property type="match status" value="1"/>
</dbReference>
<dbReference type="Gene3D" id="2.40.50.1020">
    <property type="entry name" value="LytTr DNA-binding domain"/>
    <property type="match status" value="1"/>
</dbReference>
<dbReference type="OrthoDB" id="7028951at2"/>
<dbReference type="Proteomes" id="UP000249524">
    <property type="component" value="Unassembled WGS sequence"/>
</dbReference>
<dbReference type="GO" id="GO:0003677">
    <property type="term" value="F:DNA binding"/>
    <property type="evidence" value="ECO:0007669"/>
    <property type="project" value="InterPro"/>
</dbReference>
<evidence type="ECO:0000256" key="1">
    <source>
        <dbReference type="SAM" id="Phobius"/>
    </source>
</evidence>
<feature type="transmembrane region" description="Helical" evidence="1">
    <location>
        <begin position="127"/>
        <end position="146"/>
    </location>
</feature>
<dbReference type="SMART" id="SM00850">
    <property type="entry name" value="LytTR"/>
    <property type="match status" value="1"/>
</dbReference>
<evidence type="ECO:0000313" key="4">
    <source>
        <dbReference type="Proteomes" id="UP000249524"/>
    </source>
</evidence>
<reference evidence="3 4" key="1">
    <citation type="submission" date="2018-05" db="EMBL/GenBank/DDBJ databases">
        <authorList>
            <person name="Lanie J.A."/>
            <person name="Ng W.-L."/>
            <person name="Kazmierczak K.M."/>
            <person name="Andrzejewski T.M."/>
            <person name="Davidsen T.M."/>
            <person name="Wayne K.J."/>
            <person name="Tettelin H."/>
            <person name="Glass J.I."/>
            <person name="Rusch D."/>
            <person name="Podicherti R."/>
            <person name="Tsui H.-C.T."/>
            <person name="Winkler M.E."/>
        </authorList>
    </citation>
    <scope>NUCLEOTIDE SEQUENCE [LARGE SCALE GENOMIC DNA]</scope>
    <source>
        <strain evidence="3 4">BUT-10</strain>
    </source>
</reference>
<accession>A0A328BJG6</accession>
<sequence length="265" mass="28926">MTRDLRESPRGAVHASWVATAWSVVQRSLIPAIVVGAFLAFIGAFGSGGMPMGLRVPFMIAISFVGTVLGQTAYLSVEQVPWVAARWWRIGLFSGLAMCVPMGLFVWSVVGMLEGPRRGFDVSELPAYVGVSLVTSLFFCVTVAWAHTLAPERGQGEVAAAPPKFLERLPLKLRGAAVWAVEAEDHYLRLHTSKGQDLILLRLADAISELEGIEGMQVHRSWWVAREAIADARRADGRATLTLKDGSEVPVSRTYAGLLRDRGWI</sequence>
<proteinExistence type="predicted"/>